<organism evidence="1 2">
    <name type="scientific">Haloactinomyces albus</name>
    <dbReference type="NCBI Taxonomy" id="1352928"/>
    <lineage>
        <taxon>Bacteria</taxon>
        <taxon>Bacillati</taxon>
        <taxon>Actinomycetota</taxon>
        <taxon>Actinomycetes</taxon>
        <taxon>Actinopolysporales</taxon>
        <taxon>Actinopolysporaceae</taxon>
        <taxon>Haloactinomyces</taxon>
    </lineage>
</organism>
<sequence length="51" mass="5830">MLVVCGATLAWIFAREVSKNLPSLFLGFLPERAWGQKEPARRVSMLVKLLW</sequence>
<dbReference type="AlphaFoldDB" id="A0AAE3ZEN7"/>
<evidence type="ECO:0000313" key="2">
    <source>
        <dbReference type="Proteomes" id="UP001180845"/>
    </source>
</evidence>
<name>A0AAE3ZEN7_9ACTN</name>
<comment type="caution">
    <text evidence="1">The sequence shown here is derived from an EMBL/GenBank/DDBJ whole genome shotgun (WGS) entry which is preliminary data.</text>
</comment>
<gene>
    <name evidence="1" type="ORF">JOF55_002642</name>
</gene>
<dbReference type="EMBL" id="JAVDXW010000001">
    <property type="protein sequence ID" value="MDR7302461.1"/>
    <property type="molecule type" value="Genomic_DNA"/>
</dbReference>
<accession>A0AAE3ZEN7</accession>
<dbReference type="Proteomes" id="UP001180845">
    <property type="component" value="Unassembled WGS sequence"/>
</dbReference>
<proteinExistence type="predicted"/>
<reference evidence="1" key="1">
    <citation type="submission" date="2023-07" db="EMBL/GenBank/DDBJ databases">
        <title>Sequencing the genomes of 1000 actinobacteria strains.</title>
        <authorList>
            <person name="Klenk H.-P."/>
        </authorList>
    </citation>
    <scope>NUCLEOTIDE SEQUENCE</scope>
    <source>
        <strain evidence="1">DSM 45977</strain>
    </source>
</reference>
<protein>
    <submittedName>
        <fullName evidence="1">Uncharacterized protein</fullName>
    </submittedName>
</protein>
<keyword evidence="2" id="KW-1185">Reference proteome</keyword>
<evidence type="ECO:0000313" key="1">
    <source>
        <dbReference type="EMBL" id="MDR7302461.1"/>
    </source>
</evidence>